<protein>
    <submittedName>
        <fullName evidence="2">Transposase</fullName>
    </submittedName>
</protein>
<organism evidence="2 3">
    <name type="scientific">Neobacillus paridis</name>
    <dbReference type="NCBI Taxonomy" id="2803862"/>
    <lineage>
        <taxon>Bacteria</taxon>
        <taxon>Bacillati</taxon>
        <taxon>Bacillota</taxon>
        <taxon>Bacilli</taxon>
        <taxon>Bacillales</taxon>
        <taxon>Bacillaceae</taxon>
        <taxon>Neobacillus</taxon>
    </lineage>
</organism>
<dbReference type="EMBL" id="JAESWB010000025">
    <property type="protein sequence ID" value="MBL4951036.1"/>
    <property type="molecule type" value="Genomic_DNA"/>
</dbReference>
<feature type="domain" description="Transposase IS204/IS1001/IS1096/IS1165 DDE" evidence="1">
    <location>
        <begin position="5"/>
        <end position="191"/>
    </location>
</feature>
<dbReference type="Pfam" id="PF01610">
    <property type="entry name" value="DDE_Tnp_ISL3"/>
    <property type="match status" value="1"/>
</dbReference>
<accession>A0ABS1TI90</accession>
<evidence type="ECO:0000259" key="1">
    <source>
        <dbReference type="Pfam" id="PF01610"/>
    </source>
</evidence>
<dbReference type="InterPro" id="IPR002560">
    <property type="entry name" value="Transposase_DDE"/>
</dbReference>
<reference evidence="2 3" key="1">
    <citation type="submission" date="2021-01" db="EMBL/GenBank/DDBJ databases">
        <title>Genome public.</title>
        <authorList>
            <person name="Liu C."/>
            <person name="Sun Q."/>
        </authorList>
    </citation>
    <scope>NUCLEOTIDE SEQUENCE [LARGE SCALE GENOMIC DNA]</scope>
    <source>
        <strain evidence="2 3">YIM B02564</strain>
    </source>
</reference>
<name>A0ABS1TI90_9BACI</name>
<evidence type="ECO:0000313" key="2">
    <source>
        <dbReference type="EMBL" id="MBL4951036.1"/>
    </source>
</evidence>
<evidence type="ECO:0000313" key="3">
    <source>
        <dbReference type="Proteomes" id="UP000623967"/>
    </source>
</evidence>
<proteinExistence type="predicted"/>
<dbReference type="PANTHER" id="PTHR33498">
    <property type="entry name" value="TRANSPOSASE FOR INSERTION SEQUENCE ELEMENT IS1557"/>
    <property type="match status" value="1"/>
</dbReference>
<dbReference type="Proteomes" id="UP000623967">
    <property type="component" value="Unassembled WGS sequence"/>
</dbReference>
<sequence>MDGYKDIEVVTMDMWSGYKYAVNELIPEAFVVIDKFHVVQYTIRALDAIRIQVKKSLPKNDQRLITYDRWVLLKNKEDLQPAEIEKRDMWFRHFPELEQAYWLKETMRDVYNLSQDRYEAFQRFYEWEKSIPDSFAEFKEIQKTFNNCKQEIFNYFIKPYTNAYTESVNNIIKSIEKAGKGYSFEVLRAKILYGTNATKKPKFDKKMNFHTFDHTLYGGFNNYQGIEVEDRSSIIEGFGVDLLTLSNILEGKNK</sequence>
<dbReference type="RefSeq" id="WP_202651976.1">
    <property type="nucleotide sequence ID" value="NZ_JAESWB010000025.1"/>
</dbReference>
<keyword evidence="3" id="KW-1185">Reference proteome</keyword>
<dbReference type="PANTHER" id="PTHR33498:SF1">
    <property type="entry name" value="TRANSPOSASE FOR INSERTION SEQUENCE ELEMENT IS1557"/>
    <property type="match status" value="1"/>
</dbReference>
<gene>
    <name evidence="2" type="ORF">JK635_02125</name>
</gene>
<comment type="caution">
    <text evidence="2">The sequence shown here is derived from an EMBL/GenBank/DDBJ whole genome shotgun (WGS) entry which is preliminary data.</text>
</comment>
<dbReference type="InterPro" id="IPR047951">
    <property type="entry name" value="Transpos_ISL3"/>
</dbReference>